<name>X1MYC2_9ZZZZ</name>
<sequence>FQPLAGYQKGGPAMGLPDNIDSTIEKKHPSSQNHQSYDKKGYQELY</sequence>
<dbReference type="EMBL" id="BARV01024753">
    <property type="protein sequence ID" value="GAI36727.1"/>
    <property type="molecule type" value="Genomic_DNA"/>
</dbReference>
<comment type="caution">
    <text evidence="2">The sequence shown here is derived from an EMBL/GenBank/DDBJ whole genome shotgun (WGS) entry which is preliminary data.</text>
</comment>
<evidence type="ECO:0000313" key="2">
    <source>
        <dbReference type="EMBL" id="GAI36727.1"/>
    </source>
</evidence>
<organism evidence="2">
    <name type="scientific">marine sediment metagenome</name>
    <dbReference type="NCBI Taxonomy" id="412755"/>
    <lineage>
        <taxon>unclassified sequences</taxon>
        <taxon>metagenomes</taxon>
        <taxon>ecological metagenomes</taxon>
    </lineage>
</organism>
<dbReference type="AlphaFoldDB" id="X1MYC2"/>
<reference evidence="2" key="1">
    <citation type="journal article" date="2014" name="Front. Microbiol.">
        <title>High frequency of phylogenetically diverse reductive dehalogenase-homologous genes in deep subseafloor sedimentary metagenomes.</title>
        <authorList>
            <person name="Kawai M."/>
            <person name="Futagami T."/>
            <person name="Toyoda A."/>
            <person name="Takaki Y."/>
            <person name="Nishi S."/>
            <person name="Hori S."/>
            <person name="Arai W."/>
            <person name="Tsubouchi T."/>
            <person name="Morono Y."/>
            <person name="Uchiyama I."/>
            <person name="Ito T."/>
            <person name="Fujiyama A."/>
            <person name="Inagaki F."/>
            <person name="Takami H."/>
        </authorList>
    </citation>
    <scope>NUCLEOTIDE SEQUENCE</scope>
    <source>
        <strain evidence="2">Expedition CK06-06</strain>
    </source>
</reference>
<feature type="non-terminal residue" evidence="2">
    <location>
        <position position="1"/>
    </location>
</feature>
<proteinExistence type="predicted"/>
<protein>
    <submittedName>
        <fullName evidence="2">Uncharacterized protein</fullName>
    </submittedName>
</protein>
<evidence type="ECO:0000256" key="1">
    <source>
        <dbReference type="SAM" id="MobiDB-lite"/>
    </source>
</evidence>
<gene>
    <name evidence="2" type="ORF">S06H3_40343</name>
</gene>
<feature type="compositionally biased region" description="Basic and acidic residues" evidence="1">
    <location>
        <begin position="36"/>
        <end position="46"/>
    </location>
</feature>
<accession>X1MYC2</accession>
<feature type="region of interest" description="Disordered" evidence="1">
    <location>
        <begin position="1"/>
        <end position="46"/>
    </location>
</feature>